<comment type="caution">
    <text evidence="1">The sequence shown here is derived from an EMBL/GenBank/DDBJ whole genome shotgun (WGS) entry which is preliminary data.</text>
</comment>
<evidence type="ECO:0000313" key="2">
    <source>
        <dbReference type="Proteomes" id="UP001163835"/>
    </source>
</evidence>
<keyword evidence="2" id="KW-1185">Reference proteome</keyword>
<organism evidence="1 2">
    <name type="scientific">Lentinula aff. lateritia</name>
    <dbReference type="NCBI Taxonomy" id="2804960"/>
    <lineage>
        <taxon>Eukaryota</taxon>
        <taxon>Fungi</taxon>
        <taxon>Dikarya</taxon>
        <taxon>Basidiomycota</taxon>
        <taxon>Agaricomycotina</taxon>
        <taxon>Agaricomycetes</taxon>
        <taxon>Agaricomycetidae</taxon>
        <taxon>Agaricales</taxon>
        <taxon>Marasmiineae</taxon>
        <taxon>Omphalotaceae</taxon>
        <taxon>Lentinula</taxon>
    </lineage>
</organism>
<gene>
    <name evidence="1" type="ORF">F5876DRAFT_52391</name>
</gene>
<dbReference type="EMBL" id="MU795684">
    <property type="protein sequence ID" value="KAJ3805110.1"/>
    <property type="molecule type" value="Genomic_DNA"/>
</dbReference>
<name>A0ACC1TKS9_9AGAR</name>
<protein>
    <submittedName>
        <fullName evidence="1">Uncharacterized protein</fullName>
    </submittedName>
</protein>
<evidence type="ECO:0000313" key="1">
    <source>
        <dbReference type="EMBL" id="KAJ3805110.1"/>
    </source>
</evidence>
<reference evidence="1" key="1">
    <citation type="submission" date="2022-09" db="EMBL/GenBank/DDBJ databases">
        <title>A Global Phylogenomic Analysis of the Shiitake Genus Lentinula.</title>
        <authorList>
            <consortium name="DOE Joint Genome Institute"/>
            <person name="Sierra-Patev S."/>
            <person name="Min B."/>
            <person name="Naranjo-Ortiz M."/>
            <person name="Looney B."/>
            <person name="Konkel Z."/>
            <person name="Slot J.C."/>
            <person name="Sakamoto Y."/>
            <person name="Steenwyk J.L."/>
            <person name="Rokas A."/>
            <person name="Carro J."/>
            <person name="Camarero S."/>
            <person name="Ferreira P."/>
            <person name="Molpeceres G."/>
            <person name="Ruiz-Duenas F.J."/>
            <person name="Serrano A."/>
            <person name="Henrissat B."/>
            <person name="Drula E."/>
            <person name="Hughes K.W."/>
            <person name="Mata J.L."/>
            <person name="Ishikawa N.K."/>
            <person name="Vargas-Isla R."/>
            <person name="Ushijima S."/>
            <person name="Smith C.A."/>
            <person name="Ahrendt S."/>
            <person name="Andreopoulos W."/>
            <person name="He G."/>
            <person name="Labutti K."/>
            <person name="Lipzen A."/>
            <person name="Ng V."/>
            <person name="Riley R."/>
            <person name="Sandor L."/>
            <person name="Barry K."/>
            <person name="Martinez A.T."/>
            <person name="Xiao Y."/>
            <person name="Gibbons J.G."/>
            <person name="Terashima K."/>
            <person name="Grigoriev I.V."/>
            <person name="Hibbett D.S."/>
        </authorList>
    </citation>
    <scope>NUCLEOTIDE SEQUENCE</scope>
    <source>
        <strain evidence="1">TMI1499</strain>
    </source>
</reference>
<dbReference type="Proteomes" id="UP001163835">
    <property type="component" value="Unassembled WGS sequence"/>
</dbReference>
<proteinExistence type="predicted"/>
<sequence length="85" mass="9604">MFPACTPYESRLQNALLESEARNSTQKDTLMEAQAGLVLSNLYSVQVNRQLRAKEEKKSTKGKKRLMGDGKAKLFTGDEFYQLCV</sequence>
<accession>A0ACC1TKS9</accession>